<organism evidence="3 4">
    <name type="scientific">Edaphosphingomonas laterariae</name>
    <dbReference type="NCBI Taxonomy" id="861865"/>
    <lineage>
        <taxon>Bacteria</taxon>
        <taxon>Pseudomonadati</taxon>
        <taxon>Pseudomonadota</taxon>
        <taxon>Alphaproteobacteria</taxon>
        <taxon>Sphingomonadales</taxon>
        <taxon>Rhizorhabdaceae</taxon>
        <taxon>Edaphosphingomonas</taxon>
    </lineage>
</organism>
<reference evidence="4" key="1">
    <citation type="submission" date="2017-06" db="EMBL/GenBank/DDBJ databases">
        <authorList>
            <person name="Varghese N."/>
            <person name="Submissions S."/>
        </authorList>
    </citation>
    <scope>NUCLEOTIDE SEQUENCE [LARGE SCALE GENOMIC DNA]</scope>
    <source>
        <strain evidence="4">LNB2</strain>
    </source>
</reference>
<evidence type="ECO:0000256" key="2">
    <source>
        <dbReference type="SAM" id="Phobius"/>
    </source>
</evidence>
<sequence>MLKGILISIGVCIVVAGAFVGYALIFESASGAWNYKVTVTIETPEGDVSGYAVREISNSVSNIGPKLPGSGNPAEYKGEAVVVDLGERGLVFVLRDDREGSRFLRLFPEGSLFNVEGMKTYKKTLIPGRKATLNPEQFPGYQPIVTFKNLNDPTSVVVLMKWKRLDRMKDGRQIELTEDRFQEIFGEGVHLKSIEYEITDRALGYKVRQYLPWIESYFGRQFDGKKYQTAGSENPEANRFSSYSFTPKETQ</sequence>
<keyword evidence="4" id="KW-1185">Reference proteome</keyword>
<evidence type="ECO:0000313" key="3">
    <source>
        <dbReference type="EMBL" id="SNS98333.1"/>
    </source>
</evidence>
<name>A0A239IZ94_9SPHN</name>
<keyword evidence="2" id="KW-0812">Transmembrane</keyword>
<evidence type="ECO:0000256" key="1">
    <source>
        <dbReference type="SAM" id="MobiDB-lite"/>
    </source>
</evidence>
<dbReference type="EMBL" id="FZOS01000028">
    <property type="protein sequence ID" value="SNS98333.1"/>
    <property type="molecule type" value="Genomic_DNA"/>
</dbReference>
<accession>A0A239IZ94</accession>
<feature type="region of interest" description="Disordered" evidence="1">
    <location>
        <begin position="229"/>
        <end position="251"/>
    </location>
</feature>
<feature type="transmembrane region" description="Helical" evidence="2">
    <location>
        <begin position="6"/>
        <end position="26"/>
    </location>
</feature>
<evidence type="ECO:0000313" key="4">
    <source>
        <dbReference type="Proteomes" id="UP000198281"/>
    </source>
</evidence>
<dbReference type="RefSeq" id="WP_144033842.1">
    <property type="nucleotide sequence ID" value="NZ_FZOS01000028.1"/>
</dbReference>
<feature type="compositionally biased region" description="Polar residues" evidence="1">
    <location>
        <begin position="239"/>
        <end position="251"/>
    </location>
</feature>
<dbReference type="OrthoDB" id="7428686at2"/>
<protein>
    <submittedName>
        <fullName evidence="3">Uncharacterized protein</fullName>
    </submittedName>
</protein>
<keyword evidence="2" id="KW-0472">Membrane</keyword>
<keyword evidence="2" id="KW-1133">Transmembrane helix</keyword>
<proteinExistence type="predicted"/>
<dbReference type="Proteomes" id="UP000198281">
    <property type="component" value="Unassembled WGS sequence"/>
</dbReference>
<gene>
    <name evidence="3" type="ORF">SAMN06295912_12815</name>
</gene>
<dbReference type="AlphaFoldDB" id="A0A239IZ94"/>